<dbReference type="PANTHER" id="PTHR38015">
    <property type="entry name" value="BLR6086 PROTEIN"/>
    <property type="match status" value="1"/>
</dbReference>
<evidence type="ECO:0000259" key="1">
    <source>
        <dbReference type="Pfam" id="PF02317"/>
    </source>
</evidence>
<dbReference type="InterPro" id="IPR006115">
    <property type="entry name" value="6PGDH_NADP-bd"/>
</dbReference>
<evidence type="ECO:0000313" key="4">
    <source>
        <dbReference type="Proteomes" id="UP000062160"/>
    </source>
</evidence>
<organism evidence="3">
    <name type="scientific">Tepidanaerobacter syntrophicus</name>
    <dbReference type="NCBI Taxonomy" id="224999"/>
    <lineage>
        <taxon>Bacteria</taxon>
        <taxon>Bacillati</taxon>
        <taxon>Bacillota</taxon>
        <taxon>Clostridia</taxon>
        <taxon>Thermosediminibacterales</taxon>
        <taxon>Tepidanaerobacteraceae</taxon>
        <taxon>Tepidanaerobacter</taxon>
    </lineage>
</organism>
<dbReference type="PANTHER" id="PTHR38015:SF1">
    <property type="entry name" value="OPINE DEHYDROGENASE DOMAIN-CONTAINING PROTEIN"/>
    <property type="match status" value="1"/>
</dbReference>
<accession>A0A0U9HF14</accession>
<dbReference type="Proteomes" id="UP000062160">
    <property type="component" value="Unassembled WGS sequence"/>
</dbReference>
<proteinExistence type="predicted"/>
<dbReference type="Pfam" id="PF02317">
    <property type="entry name" value="Octopine_DH"/>
    <property type="match status" value="1"/>
</dbReference>
<dbReference type="InterPro" id="IPR013328">
    <property type="entry name" value="6PGD_dom2"/>
</dbReference>
<protein>
    <submittedName>
        <fullName evidence="3">Opine dehydrogenase</fullName>
    </submittedName>
</protein>
<keyword evidence="4" id="KW-1185">Reference proteome</keyword>
<feature type="domain" description="Opine dehydrogenase" evidence="1">
    <location>
        <begin position="188"/>
        <end position="331"/>
    </location>
</feature>
<dbReference type="SUPFAM" id="SSF48179">
    <property type="entry name" value="6-phosphogluconate dehydrogenase C-terminal domain-like"/>
    <property type="match status" value="1"/>
</dbReference>
<dbReference type="Pfam" id="PF03446">
    <property type="entry name" value="NAD_binding_2"/>
    <property type="match status" value="1"/>
</dbReference>
<dbReference type="Gene3D" id="3.40.50.720">
    <property type="entry name" value="NAD(P)-binding Rossmann-like Domain"/>
    <property type="match status" value="1"/>
</dbReference>
<dbReference type="RefSeq" id="WP_059032796.1">
    <property type="nucleotide sequence ID" value="NZ_DF977001.1"/>
</dbReference>
<sequence>MISPMDVKFAVIGAGNGGLAMAGYLAYRGFSVNLYNRTYSKIEGLAKNPYINLSGSIEGSGKINLATSDIKEAIRGTDVIMITTPATGHYELACLIAPYLEDGQVIVLNPGRTGGALEVYETLRSNGCTKDITVAEAQTFIYACRAIGPQSAKIFSVKNEVALAAIPATRTMEVIELLSEAYPQFTPANSVMETSLNNFGAIFHPAPTLLNSGHIERGQTFEYYIEGITPSIGQMLEKLDSERMHVAMALGVKTISARKWLEESYGAKGDTLYEAIQNNSAYKGLTAPKGLNTRYIYEDVPCSLVPIASIAEELGIETPAIDTIIRLANIITGENFIEKGRTVEKLGLKGLSASQIIEFAQTGDLVAATHRNVGVVAL</sequence>
<feature type="domain" description="6-phosphogluconate dehydrogenase NADP-binding" evidence="2">
    <location>
        <begin position="8"/>
        <end position="107"/>
    </location>
</feature>
<evidence type="ECO:0000313" key="3">
    <source>
        <dbReference type="EMBL" id="GAQ25410.1"/>
    </source>
</evidence>
<dbReference type="EMBL" id="DF977001">
    <property type="protein sequence ID" value="GAQ25410.1"/>
    <property type="molecule type" value="Genomic_DNA"/>
</dbReference>
<dbReference type="InterPro" id="IPR051729">
    <property type="entry name" value="Opine/Lysopine_DH"/>
</dbReference>
<dbReference type="InterPro" id="IPR008927">
    <property type="entry name" value="6-PGluconate_DH-like_C_sf"/>
</dbReference>
<dbReference type="InterPro" id="IPR036291">
    <property type="entry name" value="NAD(P)-bd_dom_sf"/>
</dbReference>
<dbReference type="SUPFAM" id="SSF51735">
    <property type="entry name" value="NAD(P)-binding Rossmann-fold domains"/>
    <property type="match status" value="1"/>
</dbReference>
<dbReference type="InterPro" id="IPR003421">
    <property type="entry name" value="Opine_DH"/>
</dbReference>
<name>A0A0U9HF14_9FIRM</name>
<dbReference type="STRING" id="224999.GCA_001485475_01427"/>
<dbReference type="AlphaFoldDB" id="A0A0U9HF14"/>
<evidence type="ECO:0000259" key="2">
    <source>
        <dbReference type="Pfam" id="PF03446"/>
    </source>
</evidence>
<dbReference type="GO" id="GO:0016491">
    <property type="term" value="F:oxidoreductase activity"/>
    <property type="evidence" value="ECO:0007669"/>
    <property type="project" value="InterPro"/>
</dbReference>
<dbReference type="Gene3D" id="1.10.1040.10">
    <property type="entry name" value="N-(1-d-carboxylethyl)-l-norvaline Dehydrogenase, domain 2"/>
    <property type="match status" value="1"/>
</dbReference>
<dbReference type="GO" id="GO:0050661">
    <property type="term" value="F:NADP binding"/>
    <property type="evidence" value="ECO:0007669"/>
    <property type="project" value="InterPro"/>
</dbReference>
<reference evidence="3" key="1">
    <citation type="journal article" date="2016" name="Genome Announc.">
        <title>Draft Genome Sequence of the Syntrophic Lactate-Degrading Bacterium Tepidanaerobacter syntrophicus JLT.</title>
        <authorList>
            <person name="Matsuura N."/>
            <person name="Ohashi A."/>
            <person name="Tourlousse D.M."/>
            <person name="Sekiguchi Y."/>
        </authorList>
    </citation>
    <scope>NUCLEOTIDE SEQUENCE [LARGE SCALE GENOMIC DNA]</scope>
    <source>
        <strain evidence="3">JL</strain>
    </source>
</reference>
<gene>
    <name evidence="3" type="ORF">TSYNT_7432</name>
</gene>
<dbReference type="OrthoDB" id="1073746at2"/>